<sequence>MPGGLARISAVIPLETDGWVPPRSADRLADPAEPGAHRVRILLELTTADAAGLTFDAADYSLSGVGSRATAFWVDPGRQDTPAGTSVLATLVFEIPNRAITLVLDGPQGARLSLGTAHHTEP</sequence>
<dbReference type="Proteomes" id="UP000298173">
    <property type="component" value="Unassembled WGS sequence"/>
</dbReference>
<organism evidence="1 2">
    <name type="scientific">Cryobacterium glaciale</name>
    <dbReference type="NCBI Taxonomy" id="1259145"/>
    <lineage>
        <taxon>Bacteria</taxon>
        <taxon>Bacillati</taxon>
        <taxon>Actinomycetota</taxon>
        <taxon>Actinomycetes</taxon>
        <taxon>Micrococcales</taxon>
        <taxon>Microbacteriaceae</taxon>
        <taxon>Cryobacterium</taxon>
    </lineage>
</organism>
<accession>A0A4R8V2F2</accession>
<proteinExistence type="predicted"/>
<dbReference type="EMBL" id="SOEY01000008">
    <property type="protein sequence ID" value="TFB75216.1"/>
    <property type="molecule type" value="Genomic_DNA"/>
</dbReference>
<dbReference type="AlphaFoldDB" id="A0A4R8V2F2"/>
<evidence type="ECO:0008006" key="3">
    <source>
        <dbReference type="Google" id="ProtNLM"/>
    </source>
</evidence>
<name>A0A4R8V2F2_9MICO</name>
<dbReference type="RefSeq" id="WP_134501915.1">
    <property type="nucleotide sequence ID" value="NZ_SOEY01000008.1"/>
</dbReference>
<dbReference type="OrthoDB" id="5118616at2"/>
<evidence type="ECO:0000313" key="1">
    <source>
        <dbReference type="EMBL" id="TFB75216.1"/>
    </source>
</evidence>
<gene>
    <name evidence="1" type="ORF">E3O06_05105</name>
</gene>
<keyword evidence="2" id="KW-1185">Reference proteome</keyword>
<protein>
    <recommendedName>
        <fullName evidence="3">DUF4352 domain-containing protein</fullName>
    </recommendedName>
</protein>
<comment type="caution">
    <text evidence="1">The sequence shown here is derived from an EMBL/GenBank/DDBJ whole genome shotgun (WGS) entry which is preliminary data.</text>
</comment>
<reference evidence="1 2" key="1">
    <citation type="submission" date="2019-03" db="EMBL/GenBank/DDBJ databases">
        <title>Genomics of glacier-inhabiting Cryobacterium strains.</title>
        <authorList>
            <person name="Liu Q."/>
            <person name="Xin Y.-H."/>
        </authorList>
    </citation>
    <scope>NUCLEOTIDE SEQUENCE [LARGE SCALE GENOMIC DNA]</scope>
    <source>
        <strain evidence="1 2">HLT2-23</strain>
    </source>
</reference>
<evidence type="ECO:0000313" key="2">
    <source>
        <dbReference type="Proteomes" id="UP000298173"/>
    </source>
</evidence>